<dbReference type="PANTHER" id="PTHR38812:SF2">
    <property type="entry name" value="MU-LIKE PROPHAGE FLUMU PROTEIN GP42"/>
    <property type="match status" value="1"/>
</dbReference>
<sequence>MSDGAIIIDTKIDNSGIEKGTRNIKREAAKLAHEYKKAGMSSSEAWKKAWSEIDRTSSNGTEKVKRDMSSLAAIARKTAAVLGGIFIIDKIKDYTREIYKAGISYDALSEQALVAWTTILGSHSEAVKMMEKITDYAAETPFSKMGVDTMAKQLANADFKGQALFDQLTKFGDMGSAFGIQEDSLKEMVRQYAQVQQAQVAYTEDLNILQDRGIPIFKALGEVMGVPVSQVKKLASQGKITADVYNKAIDSIASHTKGAMEGQSQTFNGMMSTLEDNLSVLWGYLAQDWFEGIKGSLSSFLPKFEEFVKLVGTDGLSGAVSKTIPQLSPLVDMLSNLGNLLRTVIIPAFLNFGLFVSQHIGFIGALATEVGTLVLAFKAATIIMSITKFVKDLQGAMFLLKTKTFEATVEQYGLNMAILASPITWFVGLILILVAGFIYLWNTSEGFRNFWIGMWETVKEACSNAWNSISHFFTETIPNAFKKVVNFFKEDWKEILLFIVNPFVGAFALAYKHCEGFRNFIDNLVNSIKDFFVNGFEYLKNAVSNFGTLLVTRFKNWLDEVWILFTQTIPNWIQSIVDWFSELPHHIGFALGFVVTKLIMWGVDMFNYITTNVPIWIDNITNWFAQLPGRIWTWLVDSINKVKQWGYDIGVKASQIAAEFLTNTITWFSQLPGRLWTWLTNAINKVKQWGYDMGVKAGQIAAEFLKNTIDYFSKLPGRIWEWLVNTVSKVKAWGVDLWNAGVDSAKQLVKSIIETVESIPGKMVDIGKRIVEGIWQGIINAKNWFMDQVHGFFSGIVDGAKAALGIHSPARKMIPVGDYTVQGMEVGIEKRMPNLQSNMKEKLMDLTRKMKAKVAYESQSLGASIVSRNTTEIINKNNNNDENNPRKFIFNVVNKNYLDGEELAGHTTQKVIENIGESQDSYTISTGGDFSFA</sequence>
<gene>
    <name evidence="3" type="ORF">I9063_002876</name>
</gene>
<keyword evidence="1" id="KW-0812">Transmembrane</keyword>
<dbReference type="InterPro" id="IPR013491">
    <property type="entry name" value="Tape_meas_N"/>
</dbReference>
<dbReference type="PANTHER" id="PTHR38812">
    <property type="entry name" value="MU-LIKE PROPHAGE FLUMU PROTEIN GP42"/>
    <property type="match status" value="1"/>
</dbReference>
<dbReference type="InterPro" id="IPR053058">
    <property type="entry name" value="Mulikevirus_tape_measure"/>
</dbReference>
<organism evidence="3 4">
    <name type="scientific">Clostridium perfringens</name>
    <dbReference type="NCBI Taxonomy" id="1502"/>
    <lineage>
        <taxon>Bacteria</taxon>
        <taxon>Bacillati</taxon>
        <taxon>Bacillota</taxon>
        <taxon>Clostridia</taxon>
        <taxon>Eubacteriales</taxon>
        <taxon>Clostridiaceae</taxon>
        <taxon>Clostridium</taxon>
    </lineage>
</organism>
<keyword evidence="1" id="KW-0472">Membrane</keyword>
<reference evidence="3" key="2">
    <citation type="submission" date="2020-07" db="EMBL/GenBank/DDBJ databases">
        <authorList>
            <consortium name="NCBI Pathogen Detection Project"/>
        </authorList>
    </citation>
    <scope>NUCLEOTIDE SEQUENCE</scope>
    <source>
        <strain evidence="3">C25</strain>
    </source>
</reference>
<evidence type="ECO:0000313" key="3">
    <source>
        <dbReference type="EMBL" id="HAT4299472.1"/>
    </source>
</evidence>
<comment type="caution">
    <text evidence="3">The sequence shown here is derived from an EMBL/GenBank/DDBJ whole genome shotgun (WGS) entry which is preliminary data.</text>
</comment>
<feature type="domain" description="Tape measure protein N-terminal" evidence="2">
    <location>
        <begin position="115"/>
        <end position="284"/>
    </location>
</feature>
<feature type="transmembrane region" description="Helical" evidence="1">
    <location>
        <begin position="412"/>
        <end position="441"/>
    </location>
</feature>
<dbReference type="NCBIfam" id="TIGR02675">
    <property type="entry name" value="tape_meas_nterm"/>
    <property type="match status" value="1"/>
</dbReference>
<reference evidence="3" key="1">
    <citation type="journal article" date="2018" name="Genome Biol.">
        <title>SKESA: strategic k-mer extension for scrupulous assemblies.</title>
        <authorList>
            <person name="Souvorov A."/>
            <person name="Agarwala R."/>
            <person name="Lipman D.J."/>
        </authorList>
    </citation>
    <scope>NUCLEOTIDE SEQUENCE</scope>
    <source>
        <strain evidence="3">C25</strain>
    </source>
</reference>
<evidence type="ECO:0000259" key="2">
    <source>
        <dbReference type="Pfam" id="PF20155"/>
    </source>
</evidence>
<evidence type="ECO:0000256" key="1">
    <source>
        <dbReference type="SAM" id="Phobius"/>
    </source>
</evidence>
<accession>A0AAN5NE17</accession>
<dbReference type="Pfam" id="PF20155">
    <property type="entry name" value="TMP_3"/>
    <property type="match status" value="1"/>
</dbReference>
<evidence type="ECO:0000313" key="4">
    <source>
        <dbReference type="Proteomes" id="UP000855421"/>
    </source>
</evidence>
<dbReference type="Proteomes" id="UP000855421">
    <property type="component" value="Unassembled WGS sequence"/>
</dbReference>
<name>A0AAN5NE17_CLOPF</name>
<dbReference type="EMBL" id="DACTBT010000028">
    <property type="protein sequence ID" value="HAT4299472.1"/>
    <property type="molecule type" value="Genomic_DNA"/>
</dbReference>
<feature type="transmembrane region" description="Helical" evidence="1">
    <location>
        <begin position="344"/>
        <end position="367"/>
    </location>
</feature>
<dbReference type="AlphaFoldDB" id="A0AAN5NE17"/>
<keyword evidence="1" id="KW-1133">Transmembrane helix</keyword>
<proteinExistence type="predicted"/>
<protein>
    <submittedName>
        <fullName evidence="3">Tape measure protein</fullName>
    </submittedName>
</protein>